<dbReference type="InterPro" id="IPR008952">
    <property type="entry name" value="Tetraspanin_EC2_sf"/>
</dbReference>
<comment type="subcellular location">
    <subcellularLocation>
        <location evidence="1 6">Membrane</location>
        <topology evidence="1 6">Multi-pass membrane protein</topology>
    </subcellularLocation>
</comment>
<evidence type="ECO:0000313" key="7">
    <source>
        <dbReference type="EMBL" id="KAK4876411.1"/>
    </source>
</evidence>
<dbReference type="AlphaFoldDB" id="A0AAN7P7Z8"/>
<dbReference type="CDD" id="cd03127">
    <property type="entry name" value="tetraspanin_LEL"/>
    <property type="match status" value="1"/>
</dbReference>
<dbReference type="GO" id="GO:0005886">
    <property type="term" value="C:plasma membrane"/>
    <property type="evidence" value="ECO:0007669"/>
    <property type="project" value="TreeGrafter"/>
</dbReference>
<dbReference type="Pfam" id="PF00335">
    <property type="entry name" value="Tetraspanin"/>
    <property type="match status" value="1"/>
</dbReference>
<accession>A0AAN7P7Z8</accession>
<dbReference type="InterPro" id="IPR018503">
    <property type="entry name" value="Tetraspanin_CS"/>
</dbReference>
<keyword evidence="3 6" id="KW-0812">Transmembrane</keyword>
<feature type="transmembrane region" description="Helical" evidence="6">
    <location>
        <begin position="57"/>
        <end position="78"/>
    </location>
</feature>
<evidence type="ECO:0000256" key="1">
    <source>
        <dbReference type="ARBA" id="ARBA00004141"/>
    </source>
</evidence>
<dbReference type="InterPro" id="IPR018499">
    <property type="entry name" value="Tetraspanin/Peripherin"/>
</dbReference>
<reference evidence="8" key="1">
    <citation type="submission" date="2023-01" db="EMBL/GenBank/DDBJ databases">
        <title>Key to firefly adult light organ development and bioluminescence: homeobox transcription factors regulate luciferase expression and transportation to peroxisome.</title>
        <authorList>
            <person name="Fu X."/>
        </authorList>
    </citation>
    <scope>NUCLEOTIDE SEQUENCE [LARGE SCALE GENOMIC DNA]</scope>
</reference>
<keyword evidence="4 6" id="KW-1133">Transmembrane helix</keyword>
<feature type="transmembrane region" description="Helical" evidence="6">
    <location>
        <begin position="12"/>
        <end position="37"/>
    </location>
</feature>
<organism evidence="7 8">
    <name type="scientific">Aquatica leii</name>
    <dbReference type="NCBI Taxonomy" id="1421715"/>
    <lineage>
        <taxon>Eukaryota</taxon>
        <taxon>Metazoa</taxon>
        <taxon>Ecdysozoa</taxon>
        <taxon>Arthropoda</taxon>
        <taxon>Hexapoda</taxon>
        <taxon>Insecta</taxon>
        <taxon>Pterygota</taxon>
        <taxon>Neoptera</taxon>
        <taxon>Endopterygota</taxon>
        <taxon>Coleoptera</taxon>
        <taxon>Polyphaga</taxon>
        <taxon>Elateriformia</taxon>
        <taxon>Elateroidea</taxon>
        <taxon>Lampyridae</taxon>
        <taxon>Luciolinae</taxon>
        <taxon>Aquatica</taxon>
    </lineage>
</organism>
<evidence type="ECO:0000256" key="5">
    <source>
        <dbReference type="ARBA" id="ARBA00023136"/>
    </source>
</evidence>
<dbReference type="PRINTS" id="PR00259">
    <property type="entry name" value="TMFOUR"/>
</dbReference>
<feature type="transmembrane region" description="Helical" evidence="6">
    <location>
        <begin position="85"/>
        <end position="109"/>
    </location>
</feature>
<evidence type="ECO:0000256" key="4">
    <source>
        <dbReference type="ARBA" id="ARBA00022989"/>
    </source>
</evidence>
<dbReference type="EMBL" id="JARPUR010000005">
    <property type="protein sequence ID" value="KAK4876411.1"/>
    <property type="molecule type" value="Genomic_DNA"/>
</dbReference>
<dbReference type="PROSITE" id="PS00421">
    <property type="entry name" value="TM4_1"/>
    <property type="match status" value="1"/>
</dbReference>
<proteinExistence type="inferred from homology"/>
<evidence type="ECO:0000256" key="3">
    <source>
        <dbReference type="ARBA" id="ARBA00022692"/>
    </source>
</evidence>
<evidence type="ECO:0000313" key="8">
    <source>
        <dbReference type="Proteomes" id="UP001353858"/>
    </source>
</evidence>
<comment type="similarity">
    <text evidence="2 6">Belongs to the tetraspanin (TM4SF) family.</text>
</comment>
<dbReference type="InterPro" id="IPR000301">
    <property type="entry name" value="Tetraspanin_animals"/>
</dbReference>
<name>A0AAN7P7Z8_9COLE</name>
<dbReference type="PANTHER" id="PTHR19282">
    <property type="entry name" value="TETRASPANIN"/>
    <property type="match status" value="1"/>
</dbReference>
<comment type="caution">
    <text evidence="7">The sequence shown here is derived from an EMBL/GenBank/DDBJ whole genome shotgun (WGS) entry which is preliminary data.</text>
</comment>
<gene>
    <name evidence="7" type="ORF">RN001_012833</name>
</gene>
<dbReference type="SUPFAM" id="SSF48652">
    <property type="entry name" value="Tetraspanin"/>
    <property type="match status" value="1"/>
</dbReference>
<dbReference type="Gene3D" id="1.10.1450.10">
    <property type="entry name" value="Tetraspanin"/>
    <property type="match status" value="1"/>
</dbReference>
<keyword evidence="8" id="KW-1185">Reference proteome</keyword>
<feature type="transmembrane region" description="Helical" evidence="6">
    <location>
        <begin position="208"/>
        <end position="233"/>
    </location>
</feature>
<dbReference type="PANTHER" id="PTHR19282:SF28">
    <property type="entry name" value="TETRASPANIN"/>
    <property type="match status" value="1"/>
</dbReference>
<dbReference type="Proteomes" id="UP001353858">
    <property type="component" value="Unassembled WGS sequence"/>
</dbReference>
<keyword evidence="5 6" id="KW-0472">Membrane</keyword>
<evidence type="ECO:0000256" key="2">
    <source>
        <dbReference type="ARBA" id="ARBA00006840"/>
    </source>
</evidence>
<sequence length="279" mass="31776">MNQPMDIGMRCIKYMLFVSNFMFVMVGFLLISIGTTISTIYSDFELFMEAHHFKPAQLIVAIGIIIFLVSMFGCIGAIRESTFLVNLFGMFLSILLILEISAAIAAYVMRSDISEGIEENMLEALDEYKTMYNAKESWDFMQDRLACCGVHQPYDWKDVKIENGTNTGFNGYKFNVPYSCCKYFECQNDEIYTHGCLDRLSNIVSESALLLGIGATCVALVQFLGVVFAFMLAKTIRRVKTDEEMRRQENRQRIYEQLALGHEEKVVVPVLYTPQSTEA</sequence>
<protein>
    <recommendedName>
        <fullName evidence="6">Tetraspanin</fullName>
    </recommendedName>
</protein>
<evidence type="ECO:0000256" key="6">
    <source>
        <dbReference type="RuleBase" id="RU361218"/>
    </source>
</evidence>
<dbReference type="PIRSF" id="PIRSF002419">
    <property type="entry name" value="Tetraspanin"/>
    <property type="match status" value="1"/>
</dbReference>